<dbReference type="Proteomes" id="UP000219465">
    <property type="component" value="Unassembled WGS sequence"/>
</dbReference>
<accession>A0A286IFK1</accession>
<keyword evidence="2" id="KW-1185">Reference proteome</keyword>
<evidence type="ECO:0000313" key="2">
    <source>
        <dbReference type="Proteomes" id="UP000219465"/>
    </source>
</evidence>
<gene>
    <name evidence="1" type="ORF">SAMN05877838_3796</name>
</gene>
<reference evidence="2" key="1">
    <citation type="submission" date="2017-08" db="EMBL/GenBank/DDBJ databases">
        <authorList>
            <person name="Varghese N."/>
            <person name="Submissions S."/>
        </authorList>
    </citation>
    <scope>NUCLEOTIDE SEQUENCE [LARGE SCALE GENOMIC DNA]</scope>
    <source>
        <strain evidence="2">KCTC 23107</strain>
    </source>
</reference>
<proteinExistence type="predicted"/>
<organism evidence="1 2">
    <name type="scientific">Hoeflea halophila</name>
    <dbReference type="NCBI Taxonomy" id="714899"/>
    <lineage>
        <taxon>Bacteria</taxon>
        <taxon>Pseudomonadati</taxon>
        <taxon>Pseudomonadota</taxon>
        <taxon>Alphaproteobacteria</taxon>
        <taxon>Hyphomicrobiales</taxon>
        <taxon>Rhizobiaceae</taxon>
        <taxon>Hoeflea</taxon>
    </lineage>
</organism>
<dbReference type="EMBL" id="OCPC01000006">
    <property type="protein sequence ID" value="SOE18852.1"/>
    <property type="molecule type" value="Genomic_DNA"/>
</dbReference>
<sequence length="48" mass="5466">MADSPGFLHTEVCNGVQSVQTAPVLHIVLHTLHTVVQRRVQNIRWLTY</sequence>
<dbReference type="AlphaFoldDB" id="A0A286IFK1"/>
<evidence type="ECO:0000313" key="1">
    <source>
        <dbReference type="EMBL" id="SOE18852.1"/>
    </source>
</evidence>
<name>A0A286IFK1_9HYPH</name>
<protein>
    <submittedName>
        <fullName evidence="1">Uncharacterized protein</fullName>
    </submittedName>
</protein>